<dbReference type="CDD" id="cd06919">
    <property type="entry name" value="Asp_decarbox"/>
    <property type="match status" value="1"/>
</dbReference>
<protein>
    <recommendedName>
        <fullName evidence="9">Aspartate 1-decarboxylase</fullName>
        <ecNumber evidence="9">4.1.1.11</ecNumber>
    </recommendedName>
    <alternativeName>
        <fullName evidence="9">Aspartate alpha-decarboxylase</fullName>
    </alternativeName>
    <component>
        <recommendedName>
            <fullName evidence="9">Aspartate 1-decarboxylase beta chain</fullName>
        </recommendedName>
    </component>
    <component>
        <recommendedName>
            <fullName evidence="9">Aspartate 1-decarboxylase alpha chain</fullName>
        </recommendedName>
    </component>
</protein>
<dbReference type="AlphaFoldDB" id="F3YUV9"/>
<name>F3YUV9_DESAF</name>
<comment type="subcellular location">
    <subcellularLocation>
        <location evidence="9">Cytoplasm</location>
    </subcellularLocation>
</comment>
<dbReference type="STRING" id="690850.Desaf_0785"/>
<evidence type="ECO:0000256" key="8">
    <source>
        <dbReference type="ARBA" id="ARBA00023317"/>
    </source>
</evidence>
<comment type="function">
    <text evidence="9">Catalyzes the pyruvoyl-dependent decarboxylation of aspartate to produce beta-alanine.</text>
</comment>
<dbReference type="HAMAP" id="MF_00446">
    <property type="entry name" value="PanD"/>
    <property type="match status" value="1"/>
</dbReference>
<comment type="pathway">
    <text evidence="9">Cofactor biosynthesis; (R)-pantothenate biosynthesis; beta-alanine from L-aspartate: step 1/1.</text>
</comment>
<keyword evidence="4 9" id="KW-0068">Autocatalytic cleavage</keyword>
<dbReference type="UniPathway" id="UPA00028">
    <property type="reaction ID" value="UER00002"/>
</dbReference>
<sequence length="150" mass="16147">MTEATRLFMYGKIHRATVTGADVDYVGSITVDPLLLAAAGIYPHTMVDVVNVTSGERIQTYVIEGPAGGGDICLNGAAAHKFRAGDLAIIMAYEQVPLSQLPGRVSRAVHVDGRNRLVFVDKHVTPSLDDLGRNSRLGEKYRSVPEAEKA</sequence>
<evidence type="ECO:0000256" key="9">
    <source>
        <dbReference type="HAMAP-Rule" id="MF_00446"/>
    </source>
</evidence>
<feature type="active site" description="Schiff-base intermediate with substrate; via pyruvic acid" evidence="9">
    <location>
        <position position="28"/>
    </location>
</feature>
<dbReference type="KEGG" id="daf:Desaf_0785"/>
<dbReference type="InterPro" id="IPR009010">
    <property type="entry name" value="Asp_de-COase-like_dom_sf"/>
</dbReference>
<dbReference type="RefSeq" id="WP_014258969.1">
    <property type="nucleotide sequence ID" value="NC_016629.1"/>
</dbReference>
<feature type="chain" id="PRO_5023242697" description="Aspartate 1-decarboxylase beta chain" evidence="9">
    <location>
        <begin position="1"/>
        <end position="27"/>
    </location>
</feature>
<keyword evidence="2 9" id="KW-0566">Pantothenate biosynthesis</keyword>
<dbReference type="GO" id="GO:0006523">
    <property type="term" value="P:alanine biosynthetic process"/>
    <property type="evidence" value="ECO:0007669"/>
    <property type="project" value="InterPro"/>
</dbReference>
<evidence type="ECO:0000313" key="11">
    <source>
        <dbReference type="Proteomes" id="UP000007844"/>
    </source>
</evidence>
<dbReference type="Proteomes" id="UP000007844">
    <property type="component" value="Chromosome"/>
</dbReference>
<comment type="PTM">
    <text evidence="9">Is synthesized initially as an inactive proenzyme, which is activated by self-cleavage at a specific serine bond to produce a beta-subunit with a hydroxyl group at its C-terminus and an alpha-subunit with a pyruvoyl group at its N-terminus.</text>
</comment>
<dbReference type="GO" id="GO:0015940">
    <property type="term" value="P:pantothenate biosynthetic process"/>
    <property type="evidence" value="ECO:0007669"/>
    <property type="project" value="UniProtKB-UniRule"/>
</dbReference>
<feature type="chain" id="PRO_5023242698" description="Aspartate 1-decarboxylase alpha chain" evidence="9">
    <location>
        <begin position="28"/>
        <end position="150"/>
    </location>
</feature>
<evidence type="ECO:0000313" key="10">
    <source>
        <dbReference type="EMBL" id="EGJ49136.1"/>
    </source>
</evidence>
<dbReference type="GO" id="GO:0004068">
    <property type="term" value="F:aspartate 1-decarboxylase activity"/>
    <property type="evidence" value="ECO:0007669"/>
    <property type="project" value="UniProtKB-UniRule"/>
</dbReference>
<keyword evidence="11" id="KW-1185">Reference proteome</keyword>
<dbReference type="eggNOG" id="COG0853">
    <property type="taxonomic scope" value="Bacteria"/>
</dbReference>
<evidence type="ECO:0000256" key="3">
    <source>
        <dbReference type="ARBA" id="ARBA00022793"/>
    </source>
</evidence>
<comment type="cofactor">
    <cofactor evidence="9">
        <name>pyruvate</name>
        <dbReference type="ChEBI" id="CHEBI:15361"/>
    </cofactor>
    <text evidence="9">Binds 1 pyruvoyl group covalently per subunit.</text>
</comment>
<gene>
    <name evidence="9" type="primary">panD</name>
    <name evidence="10" type="ORF">Desaf_0785</name>
</gene>
<comment type="similarity">
    <text evidence="9">Belongs to the PanD family.</text>
</comment>
<proteinExistence type="inferred from homology"/>
<comment type="catalytic activity">
    <reaction evidence="9">
        <text>L-aspartate + H(+) = beta-alanine + CO2</text>
        <dbReference type="Rhea" id="RHEA:19497"/>
        <dbReference type="ChEBI" id="CHEBI:15378"/>
        <dbReference type="ChEBI" id="CHEBI:16526"/>
        <dbReference type="ChEBI" id="CHEBI:29991"/>
        <dbReference type="ChEBI" id="CHEBI:57966"/>
        <dbReference type="EC" id="4.1.1.11"/>
    </reaction>
</comment>
<dbReference type="EC" id="4.1.1.11" evidence="9"/>
<feature type="binding site" evidence="9">
    <location>
        <begin position="76"/>
        <end position="78"/>
    </location>
    <ligand>
        <name>substrate</name>
    </ligand>
</feature>
<keyword evidence="8 9" id="KW-0670">Pyruvate</keyword>
<keyword evidence="3 9" id="KW-0210">Decarboxylase</keyword>
<dbReference type="SUPFAM" id="SSF50692">
    <property type="entry name" value="ADC-like"/>
    <property type="match status" value="1"/>
</dbReference>
<keyword evidence="5 9" id="KW-0865">Zymogen</keyword>
<evidence type="ECO:0000256" key="4">
    <source>
        <dbReference type="ARBA" id="ARBA00022813"/>
    </source>
</evidence>
<evidence type="ECO:0000256" key="7">
    <source>
        <dbReference type="ARBA" id="ARBA00023270"/>
    </source>
</evidence>
<organism evidence="10 11">
    <name type="scientific">Desulfocurvibacter africanus subsp. africanus str. Walvis Bay</name>
    <dbReference type="NCBI Taxonomy" id="690850"/>
    <lineage>
        <taxon>Bacteria</taxon>
        <taxon>Pseudomonadati</taxon>
        <taxon>Thermodesulfobacteriota</taxon>
        <taxon>Desulfovibrionia</taxon>
        <taxon>Desulfovibrionales</taxon>
        <taxon>Desulfovibrionaceae</taxon>
        <taxon>Desulfocurvibacter</taxon>
    </lineage>
</organism>
<dbReference type="EMBL" id="CP003221">
    <property type="protein sequence ID" value="EGJ49136.1"/>
    <property type="molecule type" value="Genomic_DNA"/>
</dbReference>
<reference evidence="10 11" key="1">
    <citation type="journal article" date="2011" name="J. Bacteriol.">
        <title>Genome sequence of the mercury-methylating and pleomorphic Desulfovibrio africanus Strain Walvis Bay.</title>
        <authorList>
            <person name="Brown S.D."/>
            <person name="Wall J.D."/>
            <person name="Kucken A.M."/>
            <person name="Gilmour C.C."/>
            <person name="Podar M."/>
            <person name="Brandt C.C."/>
            <person name="Teshima H."/>
            <person name="Detter J.C."/>
            <person name="Han C.S."/>
            <person name="Land M.L."/>
            <person name="Lucas S."/>
            <person name="Han J."/>
            <person name="Pennacchio L."/>
            <person name="Nolan M."/>
            <person name="Pitluck S."/>
            <person name="Woyke T."/>
            <person name="Goodwin L."/>
            <person name="Palumbo A.V."/>
            <person name="Elias D.A."/>
        </authorList>
    </citation>
    <scope>NUCLEOTIDE SEQUENCE [LARGE SCALE GENOMIC DNA]</scope>
    <source>
        <strain evidence="10 11">Walvis Bay</strain>
    </source>
</reference>
<keyword evidence="6 9" id="KW-0456">Lyase</keyword>
<evidence type="ECO:0000256" key="6">
    <source>
        <dbReference type="ARBA" id="ARBA00023239"/>
    </source>
</evidence>
<dbReference type="PANTHER" id="PTHR21012">
    <property type="entry name" value="ASPARTATE 1-DECARBOXYLASE"/>
    <property type="match status" value="1"/>
</dbReference>
<evidence type="ECO:0000256" key="2">
    <source>
        <dbReference type="ARBA" id="ARBA00022655"/>
    </source>
</evidence>
<dbReference type="HOGENOM" id="CLU_115305_0_1_7"/>
<dbReference type="GO" id="GO:0005829">
    <property type="term" value="C:cytosol"/>
    <property type="evidence" value="ECO:0007669"/>
    <property type="project" value="TreeGrafter"/>
</dbReference>
<evidence type="ECO:0000256" key="5">
    <source>
        <dbReference type="ARBA" id="ARBA00023145"/>
    </source>
</evidence>
<dbReference type="InterPro" id="IPR003190">
    <property type="entry name" value="Asp_decarbox"/>
</dbReference>
<keyword evidence="7 9" id="KW-0704">Schiff base</keyword>
<comment type="subunit">
    <text evidence="9">Heterooctamer of four alpha and four beta subunits.</text>
</comment>
<dbReference type="Pfam" id="PF02261">
    <property type="entry name" value="Asp_decarbox"/>
    <property type="match status" value="1"/>
</dbReference>
<feature type="active site" description="Proton donor" evidence="9">
    <location>
        <position position="61"/>
    </location>
</feature>
<dbReference type="PANTHER" id="PTHR21012:SF0">
    <property type="entry name" value="ASPARTATE 1-DECARBOXYLASE"/>
    <property type="match status" value="1"/>
</dbReference>
<dbReference type="NCBIfam" id="TIGR00223">
    <property type="entry name" value="panD"/>
    <property type="match status" value="1"/>
</dbReference>
<evidence type="ECO:0000256" key="1">
    <source>
        <dbReference type="ARBA" id="ARBA00022490"/>
    </source>
</evidence>
<keyword evidence="1 9" id="KW-0963">Cytoplasm</keyword>
<accession>F3YUV9</accession>
<feature type="binding site" evidence="9">
    <location>
        <position position="60"/>
    </location>
    <ligand>
        <name>substrate</name>
    </ligand>
</feature>
<dbReference type="Gene3D" id="2.40.40.20">
    <property type="match status" value="1"/>
</dbReference>
<feature type="modified residue" description="Pyruvic acid (Ser)" evidence="9">
    <location>
        <position position="28"/>
    </location>
</feature>